<reference evidence="1 2" key="1">
    <citation type="submission" date="2019-07" db="EMBL/GenBank/DDBJ databases">
        <title>Complete genome sequence of bacteriophage infecting Erwinia pyrifoliae.</title>
        <authorList>
            <person name="Kim S.G."/>
            <person name="Park S.C."/>
        </authorList>
    </citation>
    <scope>NUCLEOTIDE SEQUENCE [LARGE SCALE GENOMIC DNA]</scope>
</reference>
<organism evidence="1 2">
    <name type="scientific">Erwinia phage pEp_SNUABM_08</name>
    <dbReference type="NCBI Taxonomy" id="2593268"/>
    <lineage>
        <taxon>Viruses</taxon>
        <taxon>Duplodnaviria</taxon>
        <taxon>Heunggongvirae</taxon>
        <taxon>Uroviricota</taxon>
        <taxon>Caudoviricetes</taxon>
        <taxon>Casjensviridae</taxon>
        <taxon>Gwanakrovirus</taxon>
        <taxon>Gwanakrovirus SNUABM08</taxon>
    </lineage>
</organism>
<dbReference type="InterPro" id="IPR036626">
    <property type="entry name" value="GpW_sf"/>
</dbReference>
<accession>A0A5J6DA60</accession>
<dbReference type="Proteomes" id="UP000325507">
    <property type="component" value="Segment"/>
</dbReference>
<gene>
    <name evidence="1" type="ORF">pEpSNUABM08_12</name>
</gene>
<keyword evidence="2" id="KW-1185">Reference proteome</keyword>
<evidence type="ECO:0000313" key="2">
    <source>
        <dbReference type="Proteomes" id="UP000325507"/>
    </source>
</evidence>
<proteinExistence type="predicted"/>
<name>A0A5J6DA60_9CAUD</name>
<dbReference type="GO" id="GO:0019058">
    <property type="term" value="P:viral life cycle"/>
    <property type="evidence" value="ECO:0007669"/>
    <property type="project" value="InterPro"/>
</dbReference>
<dbReference type="InterPro" id="IPR004174">
    <property type="entry name" value="GpW"/>
</dbReference>
<dbReference type="EMBL" id="MN184886">
    <property type="protein sequence ID" value="QEQ94759.1"/>
    <property type="molecule type" value="Genomic_DNA"/>
</dbReference>
<protein>
    <submittedName>
        <fullName evidence="1">Putative head to tail joining protein</fullName>
    </submittedName>
</protein>
<dbReference type="Gene3D" id="3.30.1580.10">
    <property type="entry name" value="Head-to-tail joining protein W"/>
    <property type="match status" value="1"/>
</dbReference>
<evidence type="ECO:0000313" key="1">
    <source>
        <dbReference type="EMBL" id="QEQ94759.1"/>
    </source>
</evidence>
<dbReference type="SUPFAM" id="SSF64210">
    <property type="entry name" value="Head-to-tail joining protein W, gpW"/>
    <property type="match status" value="1"/>
</dbReference>
<dbReference type="Pfam" id="PF02831">
    <property type="entry name" value="gpW"/>
    <property type="match status" value="1"/>
</dbReference>
<sequence length="85" mass="9640">MFDCSGLTCEELQDMLADARKAYQQLVLGGAVRVVVDQNGERVEFTAANRQSLNQYIQTLLSYMRENGCLCTPAPQQQKAFRFIF</sequence>